<comment type="catalytic activity">
    <reaction evidence="5">
        <text>a 1,2-diacyl-sn-glycerol + H2O = a 2-acylglycerol + a fatty acid + H(+)</text>
        <dbReference type="Rhea" id="RHEA:33275"/>
        <dbReference type="ChEBI" id="CHEBI:15377"/>
        <dbReference type="ChEBI" id="CHEBI:15378"/>
        <dbReference type="ChEBI" id="CHEBI:17389"/>
        <dbReference type="ChEBI" id="CHEBI:17815"/>
        <dbReference type="ChEBI" id="CHEBI:28868"/>
        <dbReference type="EC" id="3.1.1.116"/>
    </reaction>
</comment>
<comment type="similarity">
    <text evidence="1">Belongs to the AB hydrolase superfamily.</text>
</comment>
<keyword evidence="2" id="KW-0378">Hydrolase</keyword>
<name>A0A8X6HQF3_TRICU</name>
<dbReference type="PANTHER" id="PTHR46118:SF4">
    <property type="entry name" value="PROTEIN ABHD11"/>
    <property type="match status" value="1"/>
</dbReference>
<comment type="catalytic activity">
    <reaction evidence="9">
        <text>1,2-didecanoylglycerol + H2O = decanoylglycerol + decanoate + H(+)</text>
        <dbReference type="Rhea" id="RHEA:48596"/>
        <dbReference type="ChEBI" id="CHEBI:11152"/>
        <dbReference type="ChEBI" id="CHEBI:15377"/>
        <dbReference type="ChEBI" id="CHEBI:15378"/>
        <dbReference type="ChEBI" id="CHEBI:27689"/>
        <dbReference type="ChEBI" id="CHEBI:90605"/>
    </reaction>
</comment>
<gene>
    <name evidence="13" type="primary">ABHD11_1</name>
    <name evidence="13" type="ORF">TNCT_692932</name>
</gene>
<evidence type="ECO:0000313" key="13">
    <source>
        <dbReference type="EMBL" id="GFR26630.1"/>
    </source>
</evidence>
<dbReference type="GO" id="GO:0016787">
    <property type="term" value="F:hydrolase activity"/>
    <property type="evidence" value="ECO:0007669"/>
    <property type="project" value="UniProtKB-KW"/>
</dbReference>
<dbReference type="AlphaFoldDB" id="A0A8X6HQF3"/>
<comment type="caution">
    <text evidence="13">The sequence shown here is derived from an EMBL/GenBank/DDBJ whole genome shotgun (WGS) entry which is preliminary data.</text>
</comment>
<dbReference type="OrthoDB" id="6419995at2759"/>
<dbReference type="PANTHER" id="PTHR46118">
    <property type="entry name" value="PROTEIN ABHD11"/>
    <property type="match status" value="1"/>
</dbReference>
<comment type="catalytic activity">
    <reaction evidence="8">
        <text>1-octadecanoyl-2-(4Z,7Z,10Z,13Z,16Z,19Z-docosahexaenoyl)-sn-glycerol + H2O = 2-(4Z,7Z,10Z,13Z,16Z,19Z-docosahexaenoyl)-glycerol + octadecanoate + H(+)</text>
        <dbReference type="Rhea" id="RHEA:77107"/>
        <dbReference type="ChEBI" id="CHEBI:15377"/>
        <dbReference type="ChEBI" id="CHEBI:15378"/>
        <dbReference type="ChEBI" id="CHEBI:25629"/>
        <dbReference type="ChEBI" id="CHEBI:77129"/>
        <dbReference type="ChEBI" id="CHEBI:186738"/>
    </reaction>
</comment>
<evidence type="ECO:0000259" key="12">
    <source>
        <dbReference type="Pfam" id="PF00561"/>
    </source>
</evidence>
<evidence type="ECO:0000256" key="10">
    <source>
        <dbReference type="ARBA" id="ARBA00048513"/>
    </source>
</evidence>
<evidence type="ECO:0000256" key="1">
    <source>
        <dbReference type="ARBA" id="ARBA00008645"/>
    </source>
</evidence>
<dbReference type="Proteomes" id="UP000887116">
    <property type="component" value="Unassembled WGS sequence"/>
</dbReference>
<evidence type="ECO:0000256" key="4">
    <source>
        <dbReference type="ARBA" id="ARBA00042703"/>
    </source>
</evidence>
<evidence type="ECO:0000256" key="8">
    <source>
        <dbReference type="ARBA" id="ARBA00048283"/>
    </source>
</evidence>
<evidence type="ECO:0000256" key="5">
    <source>
        <dbReference type="ARBA" id="ARBA00043667"/>
    </source>
</evidence>
<dbReference type="Pfam" id="PF00561">
    <property type="entry name" value="Abhydrolase_1"/>
    <property type="match status" value="1"/>
</dbReference>
<organism evidence="13 14">
    <name type="scientific">Trichonephila clavata</name>
    <name type="common">Joro spider</name>
    <name type="synonym">Nephila clavata</name>
    <dbReference type="NCBI Taxonomy" id="2740835"/>
    <lineage>
        <taxon>Eukaryota</taxon>
        <taxon>Metazoa</taxon>
        <taxon>Ecdysozoa</taxon>
        <taxon>Arthropoda</taxon>
        <taxon>Chelicerata</taxon>
        <taxon>Arachnida</taxon>
        <taxon>Araneae</taxon>
        <taxon>Araneomorphae</taxon>
        <taxon>Entelegynae</taxon>
        <taxon>Araneoidea</taxon>
        <taxon>Nephilidae</taxon>
        <taxon>Trichonephila</taxon>
    </lineage>
</organism>
<comment type="catalytic activity">
    <reaction evidence="11">
        <text>1-octadecanoyl-2-(5Z,8Z,11Z,14Z-eicosatetraenoyl)-sn-glycerol + H2O = 2-(5Z,8Z,11Z,14Z-eicosatetraenoyl)-glycerol + octadecanoate + H(+)</text>
        <dbReference type="Rhea" id="RHEA:38507"/>
        <dbReference type="ChEBI" id="CHEBI:15377"/>
        <dbReference type="ChEBI" id="CHEBI:15378"/>
        <dbReference type="ChEBI" id="CHEBI:25629"/>
        <dbReference type="ChEBI" id="CHEBI:52392"/>
        <dbReference type="ChEBI" id="CHEBI:75728"/>
    </reaction>
</comment>
<evidence type="ECO:0000313" key="14">
    <source>
        <dbReference type="Proteomes" id="UP000887116"/>
    </source>
</evidence>
<dbReference type="EC" id="3.1.1.116" evidence="3"/>
<dbReference type="InterPro" id="IPR000073">
    <property type="entry name" value="AB_hydrolase_1"/>
</dbReference>
<keyword evidence="14" id="KW-1185">Reference proteome</keyword>
<evidence type="ECO:0000256" key="9">
    <source>
        <dbReference type="ARBA" id="ARBA00048504"/>
    </source>
</evidence>
<proteinExistence type="inferred from homology"/>
<comment type="catalytic activity">
    <reaction evidence="10">
        <text>1-octadecanoyl-2-(9Z-octadecenoyl)-sn-glycerol + H2O = 2-(9Z-octadecenoyl)-glycerol + octadecanoate + H(+)</text>
        <dbReference type="Rhea" id="RHEA:77103"/>
        <dbReference type="ChEBI" id="CHEBI:15377"/>
        <dbReference type="ChEBI" id="CHEBI:15378"/>
        <dbReference type="ChEBI" id="CHEBI:25629"/>
        <dbReference type="ChEBI" id="CHEBI:73990"/>
        <dbReference type="ChEBI" id="CHEBI:75468"/>
    </reaction>
</comment>
<feature type="domain" description="AB hydrolase-1" evidence="12">
    <location>
        <begin position="28"/>
        <end position="277"/>
    </location>
</feature>
<comment type="catalytic activity">
    <reaction evidence="6">
        <text>a 1,3-diacyl-sn-glycerol + H2O = a 1-acyl-sn-glycerol + a fatty acid + H(+)</text>
        <dbReference type="Rhea" id="RHEA:38503"/>
        <dbReference type="ChEBI" id="CHEBI:15377"/>
        <dbReference type="ChEBI" id="CHEBI:15378"/>
        <dbReference type="ChEBI" id="CHEBI:28868"/>
        <dbReference type="ChEBI" id="CHEBI:64683"/>
        <dbReference type="ChEBI" id="CHEBI:77272"/>
    </reaction>
</comment>
<dbReference type="Gene3D" id="3.40.50.1820">
    <property type="entry name" value="alpha/beta hydrolase"/>
    <property type="match status" value="1"/>
</dbReference>
<evidence type="ECO:0000256" key="6">
    <source>
        <dbReference type="ARBA" id="ARBA00043742"/>
    </source>
</evidence>
<dbReference type="SUPFAM" id="SSF53474">
    <property type="entry name" value="alpha/beta-Hydrolases"/>
    <property type="match status" value="1"/>
</dbReference>
<reference evidence="13" key="1">
    <citation type="submission" date="2020-07" db="EMBL/GenBank/DDBJ databases">
        <title>Multicomponent nature underlies the extraordinary mechanical properties of spider dragline silk.</title>
        <authorList>
            <person name="Kono N."/>
            <person name="Nakamura H."/>
            <person name="Mori M."/>
            <person name="Yoshida Y."/>
            <person name="Ohtoshi R."/>
            <person name="Malay A.D."/>
            <person name="Moran D.A.P."/>
            <person name="Tomita M."/>
            <person name="Numata K."/>
            <person name="Arakawa K."/>
        </authorList>
    </citation>
    <scope>NUCLEOTIDE SEQUENCE</scope>
</reference>
<protein>
    <recommendedName>
        <fullName evidence="7">sn-1-specific diacylglycerol lipase ABHD11</fullName>
        <ecNumber evidence="3">3.1.1.116</ecNumber>
    </recommendedName>
    <alternativeName>
        <fullName evidence="4">Alpha/beta hydrolase domain-containing protein 11</fullName>
    </alternativeName>
</protein>
<dbReference type="InterPro" id="IPR029058">
    <property type="entry name" value="AB_hydrolase_fold"/>
</dbReference>
<dbReference type="EMBL" id="BMAO01038718">
    <property type="protein sequence ID" value="GFR26630.1"/>
    <property type="molecule type" value="Genomic_DNA"/>
</dbReference>
<sequence>MCFRVVPVELHFTTVTPSTWKAFKKKSPIIFIHGLLDSGNSWNRVKNKICQDTGRKGYIITLRNHGRSTWSEEITTEHFIADLENFMADQNISRAVMVAHSIGAKPAMQLALRKPEMVEKLVVEEMRIHKDDNQKPEIEEFIKKLKLTEEYVEKFPSSMSEAEAHNKLQKLTSFMIFKEVPGEDSKPKPMAFTLPIYKDIDGTFKWDVNLKPIIRNLETIEVFDYELEEKQIYLGETLFISAEYSKLQVIDEKEVILKHFPNAEVFTAKGVFHCYHTEKATEFMEKNNIFY</sequence>
<evidence type="ECO:0000256" key="11">
    <source>
        <dbReference type="ARBA" id="ARBA00048919"/>
    </source>
</evidence>
<evidence type="ECO:0000256" key="2">
    <source>
        <dbReference type="ARBA" id="ARBA00022801"/>
    </source>
</evidence>
<evidence type="ECO:0000256" key="3">
    <source>
        <dbReference type="ARBA" id="ARBA00026104"/>
    </source>
</evidence>
<evidence type="ECO:0000256" key="7">
    <source>
        <dbReference type="ARBA" id="ARBA00044064"/>
    </source>
</evidence>
<accession>A0A8X6HQF3</accession>